<dbReference type="SUPFAM" id="SSF46689">
    <property type="entry name" value="Homeodomain-like"/>
    <property type="match status" value="1"/>
</dbReference>
<evidence type="ECO:0000256" key="1">
    <source>
        <dbReference type="ARBA" id="ARBA00023015"/>
    </source>
</evidence>
<dbReference type="PROSITE" id="PS01124">
    <property type="entry name" value="HTH_ARAC_FAMILY_2"/>
    <property type="match status" value="1"/>
</dbReference>
<dbReference type="GO" id="GO:0003700">
    <property type="term" value="F:DNA-binding transcription factor activity"/>
    <property type="evidence" value="ECO:0007669"/>
    <property type="project" value="InterPro"/>
</dbReference>
<dbReference type="SMART" id="SM00342">
    <property type="entry name" value="HTH_ARAC"/>
    <property type="match status" value="1"/>
</dbReference>
<evidence type="ECO:0000313" key="5">
    <source>
        <dbReference type="EMBL" id="MBC5736420.1"/>
    </source>
</evidence>
<gene>
    <name evidence="5" type="ORF">H8S62_05300</name>
</gene>
<organism evidence="5 6">
    <name type="scientific">Lawsonibacter faecis</name>
    <dbReference type="NCBI Taxonomy" id="2763052"/>
    <lineage>
        <taxon>Bacteria</taxon>
        <taxon>Bacillati</taxon>
        <taxon>Bacillota</taxon>
        <taxon>Clostridia</taxon>
        <taxon>Eubacteriales</taxon>
        <taxon>Oscillospiraceae</taxon>
        <taxon>Lawsonibacter</taxon>
    </lineage>
</organism>
<dbReference type="InterPro" id="IPR050204">
    <property type="entry name" value="AraC_XylS_family_regulators"/>
</dbReference>
<dbReference type="Gene3D" id="1.10.10.60">
    <property type="entry name" value="Homeodomain-like"/>
    <property type="match status" value="1"/>
</dbReference>
<dbReference type="Pfam" id="PF12833">
    <property type="entry name" value="HTH_18"/>
    <property type="match status" value="1"/>
</dbReference>
<name>A0A8J6JKC5_9FIRM</name>
<dbReference type="InterPro" id="IPR009057">
    <property type="entry name" value="Homeodomain-like_sf"/>
</dbReference>
<proteinExistence type="predicted"/>
<evidence type="ECO:0000256" key="3">
    <source>
        <dbReference type="ARBA" id="ARBA00023163"/>
    </source>
</evidence>
<accession>A0A8J6JKC5</accession>
<dbReference type="PANTHER" id="PTHR46796">
    <property type="entry name" value="HTH-TYPE TRANSCRIPTIONAL ACTIVATOR RHAS-RELATED"/>
    <property type="match status" value="1"/>
</dbReference>
<dbReference type="Proteomes" id="UP000607645">
    <property type="component" value="Unassembled WGS sequence"/>
</dbReference>
<feature type="domain" description="HTH araC/xylS-type" evidence="4">
    <location>
        <begin position="166"/>
        <end position="269"/>
    </location>
</feature>
<dbReference type="GO" id="GO:0043565">
    <property type="term" value="F:sequence-specific DNA binding"/>
    <property type="evidence" value="ECO:0007669"/>
    <property type="project" value="InterPro"/>
</dbReference>
<keyword evidence="2" id="KW-0238">DNA-binding</keyword>
<keyword evidence="1" id="KW-0805">Transcription regulation</keyword>
<dbReference type="AlphaFoldDB" id="A0A8J6JKC5"/>
<keyword evidence="6" id="KW-1185">Reference proteome</keyword>
<reference evidence="5" key="1">
    <citation type="submission" date="2020-08" db="EMBL/GenBank/DDBJ databases">
        <title>Genome public.</title>
        <authorList>
            <person name="Liu C."/>
            <person name="Sun Q."/>
        </authorList>
    </citation>
    <scope>NUCLEOTIDE SEQUENCE</scope>
    <source>
        <strain evidence="5">NSJ-52</strain>
    </source>
</reference>
<evidence type="ECO:0000313" key="6">
    <source>
        <dbReference type="Proteomes" id="UP000607645"/>
    </source>
</evidence>
<evidence type="ECO:0000256" key="2">
    <source>
        <dbReference type="ARBA" id="ARBA00023125"/>
    </source>
</evidence>
<dbReference type="RefSeq" id="WP_173023551.1">
    <property type="nucleotide sequence ID" value="NZ_JACOPQ010000003.1"/>
</dbReference>
<evidence type="ECO:0000259" key="4">
    <source>
        <dbReference type="PROSITE" id="PS01124"/>
    </source>
</evidence>
<dbReference type="InterPro" id="IPR018060">
    <property type="entry name" value="HTH_AraC"/>
</dbReference>
<sequence>MSTCQTNIDRDIVPLQPELSKQLHYSERLLKWNPYSKKNLALCYQFQTGRDGTPIRLIPDACIDFLFKCDRENPVAVVSGVQTAPRELVLAPDSVYFGFKPYSPKGMRPLGAAWHELTDAQISLEDDLKGAGWIAERLAAQETFDQRIAAIADFARLELTDDTYTPDFVELSELQLCQARGNIRMEVISDYTGYTGRYCREKFKEAHGISIKNYSSIMRFQNAVRMLSRQDDEASLSDIVFDNGYFDQSHLNREFRRFCGDTPLRFRREVLCRS</sequence>
<keyword evidence="3" id="KW-0804">Transcription</keyword>
<dbReference type="EMBL" id="JACOPQ010000003">
    <property type="protein sequence ID" value="MBC5736420.1"/>
    <property type="molecule type" value="Genomic_DNA"/>
</dbReference>
<comment type="caution">
    <text evidence="5">The sequence shown here is derived from an EMBL/GenBank/DDBJ whole genome shotgun (WGS) entry which is preliminary data.</text>
</comment>
<protein>
    <submittedName>
        <fullName evidence="5">AraC family transcriptional regulator</fullName>
    </submittedName>
</protein>